<accession>N1WB30</accession>
<organism evidence="1 2">
    <name type="scientific">Leptospira vanthielii serovar Holland str. Waz Holland = ATCC 700522</name>
    <dbReference type="NCBI Taxonomy" id="1218591"/>
    <lineage>
        <taxon>Bacteria</taxon>
        <taxon>Pseudomonadati</taxon>
        <taxon>Spirochaetota</taxon>
        <taxon>Spirochaetia</taxon>
        <taxon>Leptospirales</taxon>
        <taxon>Leptospiraceae</taxon>
        <taxon>Leptospira</taxon>
    </lineage>
</organism>
<protein>
    <submittedName>
        <fullName evidence="1">Uncharacterized protein</fullName>
    </submittedName>
</protein>
<dbReference type="Proteomes" id="UP000012227">
    <property type="component" value="Unassembled WGS sequence"/>
</dbReference>
<gene>
    <name evidence="1" type="ORF">LEP1GSC199_2772</name>
</gene>
<evidence type="ECO:0000313" key="2">
    <source>
        <dbReference type="Proteomes" id="UP000012227"/>
    </source>
</evidence>
<dbReference type="EMBL" id="AOGY02000062">
    <property type="protein sequence ID" value="EMY69041.1"/>
    <property type="molecule type" value="Genomic_DNA"/>
</dbReference>
<reference evidence="1 2" key="1">
    <citation type="submission" date="2013-03" db="EMBL/GenBank/DDBJ databases">
        <authorList>
            <person name="Harkins D.M."/>
            <person name="Durkin A.S."/>
            <person name="Brinkac L.M."/>
            <person name="Haft D.H."/>
            <person name="Selengut J.D."/>
            <person name="Sanka R."/>
            <person name="DePew J."/>
            <person name="Purushe J."/>
            <person name="Galloway R.L."/>
            <person name="Vinetz J.M."/>
            <person name="Sutton G.G."/>
            <person name="Nierman W.C."/>
            <person name="Fouts D.E."/>
        </authorList>
    </citation>
    <scope>NUCLEOTIDE SEQUENCE [LARGE SCALE GENOMIC DNA]</scope>
    <source>
        <strain evidence="1 2">Waz Holland</strain>
    </source>
</reference>
<proteinExistence type="predicted"/>
<evidence type="ECO:0000313" key="1">
    <source>
        <dbReference type="EMBL" id="EMY69041.1"/>
    </source>
</evidence>
<sequence length="49" mass="5973">MSIGSAIAGLFLMNYRPLLKMTEYFFYYVRWFVRKKTFHSLFSFLPKII</sequence>
<name>N1WB30_9LEPT</name>
<dbReference type="AlphaFoldDB" id="N1WB30"/>
<dbReference type="STRING" id="1218591.LEP1GSC199_2772"/>
<comment type="caution">
    <text evidence="1">The sequence shown here is derived from an EMBL/GenBank/DDBJ whole genome shotgun (WGS) entry which is preliminary data.</text>
</comment>